<reference evidence="2 3" key="1">
    <citation type="journal article" date="2019" name="Int. J. Syst. Evol. Microbiol.">
        <title>The Global Catalogue of Microorganisms (GCM) 10K type strain sequencing project: providing services to taxonomists for standard genome sequencing and annotation.</title>
        <authorList>
            <consortium name="The Broad Institute Genomics Platform"/>
            <consortium name="The Broad Institute Genome Sequencing Center for Infectious Disease"/>
            <person name="Wu L."/>
            <person name="Ma J."/>
        </authorList>
    </citation>
    <scope>NUCLEOTIDE SEQUENCE [LARGE SCALE GENOMIC DNA]</scope>
    <source>
        <strain evidence="2 3">JCM 16009</strain>
    </source>
</reference>
<feature type="compositionally biased region" description="Low complexity" evidence="1">
    <location>
        <begin position="94"/>
        <end position="103"/>
    </location>
</feature>
<evidence type="ECO:0000313" key="3">
    <source>
        <dbReference type="Proteomes" id="UP001500449"/>
    </source>
</evidence>
<dbReference type="Proteomes" id="UP001500449">
    <property type="component" value="Unassembled WGS sequence"/>
</dbReference>
<protein>
    <submittedName>
        <fullName evidence="2">Uncharacterized protein</fullName>
    </submittedName>
</protein>
<accession>A0ABN2NG48</accession>
<sequence>MLTMTDVHTRLDEVRTKTGAALRAAESDDGASVVLVAVVREFDGKAGKASQNAAESEARRTTPSSSWNRPGTAPRPRPRRTRGSAVRRARRCSRPTSRSASSRPRSDLTFRRARGAAPACPAGPSLRICGAL</sequence>
<keyword evidence="3" id="KW-1185">Reference proteome</keyword>
<name>A0ABN2NG48_9PSEU</name>
<evidence type="ECO:0000256" key="1">
    <source>
        <dbReference type="SAM" id="MobiDB-lite"/>
    </source>
</evidence>
<comment type="caution">
    <text evidence="2">The sequence shown here is derived from an EMBL/GenBank/DDBJ whole genome shotgun (WGS) entry which is preliminary data.</text>
</comment>
<proteinExistence type="predicted"/>
<organism evidence="2 3">
    <name type="scientific">Pseudonocardia ailaonensis</name>
    <dbReference type="NCBI Taxonomy" id="367279"/>
    <lineage>
        <taxon>Bacteria</taxon>
        <taxon>Bacillati</taxon>
        <taxon>Actinomycetota</taxon>
        <taxon>Actinomycetes</taxon>
        <taxon>Pseudonocardiales</taxon>
        <taxon>Pseudonocardiaceae</taxon>
        <taxon>Pseudonocardia</taxon>
    </lineage>
</organism>
<gene>
    <name evidence="2" type="ORF">GCM10009836_55410</name>
</gene>
<evidence type="ECO:0000313" key="2">
    <source>
        <dbReference type="EMBL" id="GAA1867898.1"/>
    </source>
</evidence>
<feature type="compositionally biased region" description="Basic residues" evidence="1">
    <location>
        <begin position="76"/>
        <end position="93"/>
    </location>
</feature>
<dbReference type="EMBL" id="BAAAQK010000023">
    <property type="protein sequence ID" value="GAA1867898.1"/>
    <property type="molecule type" value="Genomic_DNA"/>
</dbReference>
<feature type="region of interest" description="Disordered" evidence="1">
    <location>
        <begin position="44"/>
        <end position="121"/>
    </location>
</feature>